<dbReference type="GO" id="GO:0017057">
    <property type="term" value="F:6-phosphogluconolactonase activity"/>
    <property type="evidence" value="ECO:0007669"/>
    <property type="project" value="UniProtKB-UniRule"/>
</dbReference>
<comment type="catalytic activity">
    <reaction evidence="1 8">
        <text>6-phospho-D-glucono-1,5-lactone + H2O = 6-phospho-D-gluconate + H(+)</text>
        <dbReference type="Rhea" id="RHEA:12556"/>
        <dbReference type="ChEBI" id="CHEBI:15377"/>
        <dbReference type="ChEBI" id="CHEBI:15378"/>
        <dbReference type="ChEBI" id="CHEBI:57955"/>
        <dbReference type="ChEBI" id="CHEBI:58759"/>
        <dbReference type="EC" id="3.1.1.31"/>
    </reaction>
</comment>
<evidence type="ECO:0000313" key="11">
    <source>
        <dbReference type="Proteomes" id="UP000198614"/>
    </source>
</evidence>
<dbReference type="InterPro" id="IPR005900">
    <property type="entry name" value="6-phosphogluconolactonase_DevB"/>
</dbReference>
<dbReference type="NCBIfam" id="TIGR01198">
    <property type="entry name" value="pgl"/>
    <property type="match status" value="1"/>
</dbReference>
<feature type="domain" description="Glucosamine/galactosamine-6-phosphate isomerase" evidence="9">
    <location>
        <begin position="11"/>
        <end position="240"/>
    </location>
</feature>
<dbReference type="Pfam" id="PF01182">
    <property type="entry name" value="Glucosamine_iso"/>
    <property type="match status" value="1"/>
</dbReference>
<dbReference type="Gene3D" id="3.40.50.1360">
    <property type="match status" value="1"/>
</dbReference>
<dbReference type="InterPro" id="IPR006148">
    <property type="entry name" value="Glc/Gal-6P_isomerase"/>
</dbReference>
<evidence type="ECO:0000256" key="2">
    <source>
        <dbReference type="ARBA" id="ARBA00002681"/>
    </source>
</evidence>
<proteinExistence type="inferred from homology"/>
<dbReference type="PANTHER" id="PTHR11054:SF0">
    <property type="entry name" value="6-PHOSPHOGLUCONOLACTONASE"/>
    <property type="match status" value="1"/>
</dbReference>
<evidence type="ECO:0000256" key="3">
    <source>
        <dbReference type="ARBA" id="ARBA00004961"/>
    </source>
</evidence>
<evidence type="ECO:0000256" key="5">
    <source>
        <dbReference type="ARBA" id="ARBA00013198"/>
    </source>
</evidence>
<comment type="similarity">
    <text evidence="4 8">Belongs to the glucosamine/galactosamine-6-phosphate isomerase family. 6-phosphogluconolactonase subfamily.</text>
</comment>
<dbReference type="AlphaFoldDB" id="A0A1G7P1V5"/>
<dbReference type="CDD" id="cd01400">
    <property type="entry name" value="6PGL"/>
    <property type="match status" value="1"/>
</dbReference>
<evidence type="ECO:0000256" key="6">
    <source>
        <dbReference type="ARBA" id="ARBA00020337"/>
    </source>
</evidence>
<comment type="pathway">
    <text evidence="3 8">Carbohydrate degradation; pentose phosphate pathway; D-ribulose 5-phosphate from D-glucose 6-phosphate (oxidative stage): step 2/3.</text>
</comment>
<dbReference type="FunFam" id="3.40.50.1360:FF:000005">
    <property type="entry name" value="6-phosphogluconolactonase"/>
    <property type="match status" value="1"/>
</dbReference>
<evidence type="ECO:0000256" key="7">
    <source>
        <dbReference type="ARBA" id="ARBA00022801"/>
    </source>
</evidence>
<dbReference type="GO" id="GO:0006098">
    <property type="term" value="P:pentose-phosphate shunt"/>
    <property type="evidence" value="ECO:0007669"/>
    <property type="project" value="UniProtKB-UniPathway"/>
</dbReference>
<dbReference type="InterPro" id="IPR039104">
    <property type="entry name" value="6PGL"/>
</dbReference>
<evidence type="ECO:0000256" key="1">
    <source>
        <dbReference type="ARBA" id="ARBA00000832"/>
    </source>
</evidence>
<organism evidence="10 11">
    <name type="scientific">Streptomyces griseoaurantiacus</name>
    <dbReference type="NCBI Taxonomy" id="68213"/>
    <lineage>
        <taxon>Bacteria</taxon>
        <taxon>Bacillati</taxon>
        <taxon>Actinomycetota</taxon>
        <taxon>Actinomycetes</taxon>
        <taxon>Kitasatosporales</taxon>
        <taxon>Streptomycetaceae</taxon>
        <taxon>Streptomyces</taxon>
        <taxon>Streptomyces aurantiacus group</taxon>
    </lineage>
</organism>
<dbReference type="SUPFAM" id="SSF100950">
    <property type="entry name" value="NagB/RpiA/CoA transferase-like"/>
    <property type="match status" value="1"/>
</dbReference>
<accession>A0A1G7P1V5</accession>
<name>A0A1G7P1V5_9ACTN</name>
<protein>
    <recommendedName>
        <fullName evidence="6 8">6-phosphogluconolactonase</fullName>
        <shortName evidence="8">6PGL</shortName>
        <ecNumber evidence="5 8">3.1.1.31</ecNumber>
    </recommendedName>
</protein>
<keyword evidence="7 8" id="KW-0378">Hydrolase</keyword>
<evidence type="ECO:0000259" key="9">
    <source>
        <dbReference type="Pfam" id="PF01182"/>
    </source>
</evidence>
<dbReference type="Proteomes" id="UP000198614">
    <property type="component" value="Unassembled WGS sequence"/>
</dbReference>
<dbReference type="PANTHER" id="PTHR11054">
    <property type="entry name" value="6-PHOSPHOGLUCONOLACTONASE"/>
    <property type="match status" value="1"/>
</dbReference>
<evidence type="ECO:0000313" key="10">
    <source>
        <dbReference type="EMBL" id="SDF80286.1"/>
    </source>
</evidence>
<dbReference type="EC" id="3.1.1.31" evidence="5 8"/>
<dbReference type="InterPro" id="IPR037171">
    <property type="entry name" value="NagB/RpiA_transferase-like"/>
</dbReference>
<evidence type="ECO:0000256" key="4">
    <source>
        <dbReference type="ARBA" id="ARBA00010662"/>
    </source>
</evidence>
<gene>
    <name evidence="8" type="primary">pgl</name>
    <name evidence="10" type="ORF">SAMN05216260_1115</name>
</gene>
<dbReference type="UniPathway" id="UPA00115">
    <property type="reaction ID" value="UER00409"/>
</dbReference>
<dbReference type="EMBL" id="FNAX01000011">
    <property type="protein sequence ID" value="SDF80286.1"/>
    <property type="molecule type" value="Genomic_DNA"/>
</dbReference>
<dbReference type="GO" id="GO:0005975">
    <property type="term" value="P:carbohydrate metabolic process"/>
    <property type="evidence" value="ECO:0007669"/>
    <property type="project" value="UniProtKB-UniRule"/>
</dbReference>
<evidence type="ECO:0000256" key="8">
    <source>
        <dbReference type="RuleBase" id="RU365095"/>
    </source>
</evidence>
<reference evidence="10 11" key="1">
    <citation type="submission" date="2016-10" db="EMBL/GenBank/DDBJ databases">
        <authorList>
            <person name="de Groot N.N."/>
        </authorList>
    </citation>
    <scope>NUCLEOTIDE SEQUENCE [LARGE SCALE GENOMIC DNA]</scope>
    <source>
        <strain evidence="10 11">CGMCC 4.1859</strain>
    </source>
</reference>
<dbReference type="OrthoDB" id="9810967at2"/>
<comment type="function">
    <text evidence="2 8">Hydrolysis of 6-phosphogluconolactone to 6-phosphogluconate.</text>
</comment>
<sequence length="260" mass="26782">MNAPQLVVHRDKELMAQAAAARLITKVVDAQASRGSASLVLTGGRNGNGLLAALAAAPARDAIDWGRLDLWWGDERFLPEGDPERNVTQAREALLDAVPLDPARVHAMPASDGAYGSDAEAAAEGYAAELARAAGPGDHGGVPAFDVLMLGVGPDTHVASLFPELPAVRETERTVVGVHGAPKPPPTRISLTLPAIRAAREVWLLAAGDDKAGAVKIALSGAGEVQAPAAGAYGSARTLWLLDEPAASQLPRSLYPPASA</sequence>